<name>A0ABR2M833_9ASPA</name>
<dbReference type="EMBL" id="JBBWWR010000012">
    <property type="protein sequence ID" value="KAK8959318.1"/>
    <property type="molecule type" value="Genomic_DNA"/>
</dbReference>
<accession>A0ABR2M833</accession>
<sequence length="96" mass="11003">MLQGLTEIDMAAARKLVGLSITGENGVEESLTINKKVTQKRCREDETGEKGVELTKKRQRFLSIAYLYEVTKPIKAIINKNRVTNCYAKIQTWHYQ</sequence>
<protein>
    <submittedName>
        <fullName evidence="1">Uncharacterized protein</fullName>
    </submittedName>
</protein>
<organism evidence="1 2">
    <name type="scientific">Platanthera guangdongensis</name>
    <dbReference type="NCBI Taxonomy" id="2320717"/>
    <lineage>
        <taxon>Eukaryota</taxon>
        <taxon>Viridiplantae</taxon>
        <taxon>Streptophyta</taxon>
        <taxon>Embryophyta</taxon>
        <taxon>Tracheophyta</taxon>
        <taxon>Spermatophyta</taxon>
        <taxon>Magnoliopsida</taxon>
        <taxon>Liliopsida</taxon>
        <taxon>Asparagales</taxon>
        <taxon>Orchidaceae</taxon>
        <taxon>Orchidoideae</taxon>
        <taxon>Orchideae</taxon>
        <taxon>Orchidinae</taxon>
        <taxon>Platanthera</taxon>
    </lineage>
</organism>
<comment type="caution">
    <text evidence="1">The sequence shown here is derived from an EMBL/GenBank/DDBJ whole genome shotgun (WGS) entry which is preliminary data.</text>
</comment>
<evidence type="ECO:0000313" key="2">
    <source>
        <dbReference type="Proteomes" id="UP001412067"/>
    </source>
</evidence>
<evidence type="ECO:0000313" key="1">
    <source>
        <dbReference type="EMBL" id="KAK8959318.1"/>
    </source>
</evidence>
<gene>
    <name evidence="1" type="ORF">KSP40_PGU022561</name>
</gene>
<keyword evidence="2" id="KW-1185">Reference proteome</keyword>
<dbReference type="Proteomes" id="UP001412067">
    <property type="component" value="Unassembled WGS sequence"/>
</dbReference>
<proteinExistence type="predicted"/>
<reference evidence="1 2" key="1">
    <citation type="journal article" date="2022" name="Nat. Plants">
        <title>Genomes of leafy and leafless Platanthera orchids illuminate the evolution of mycoheterotrophy.</title>
        <authorList>
            <person name="Li M.H."/>
            <person name="Liu K.W."/>
            <person name="Li Z."/>
            <person name="Lu H.C."/>
            <person name="Ye Q.L."/>
            <person name="Zhang D."/>
            <person name="Wang J.Y."/>
            <person name="Li Y.F."/>
            <person name="Zhong Z.M."/>
            <person name="Liu X."/>
            <person name="Yu X."/>
            <person name="Liu D.K."/>
            <person name="Tu X.D."/>
            <person name="Liu B."/>
            <person name="Hao Y."/>
            <person name="Liao X.Y."/>
            <person name="Jiang Y.T."/>
            <person name="Sun W.H."/>
            <person name="Chen J."/>
            <person name="Chen Y.Q."/>
            <person name="Ai Y."/>
            <person name="Zhai J.W."/>
            <person name="Wu S.S."/>
            <person name="Zhou Z."/>
            <person name="Hsiao Y.Y."/>
            <person name="Wu W.L."/>
            <person name="Chen Y.Y."/>
            <person name="Lin Y.F."/>
            <person name="Hsu J.L."/>
            <person name="Li C.Y."/>
            <person name="Wang Z.W."/>
            <person name="Zhao X."/>
            <person name="Zhong W.Y."/>
            <person name="Ma X.K."/>
            <person name="Ma L."/>
            <person name="Huang J."/>
            <person name="Chen G.Z."/>
            <person name="Huang M.Z."/>
            <person name="Huang L."/>
            <person name="Peng D.H."/>
            <person name="Luo Y.B."/>
            <person name="Zou S.Q."/>
            <person name="Chen S.P."/>
            <person name="Lan S."/>
            <person name="Tsai W.C."/>
            <person name="Van de Peer Y."/>
            <person name="Liu Z.J."/>
        </authorList>
    </citation>
    <scope>NUCLEOTIDE SEQUENCE [LARGE SCALE GENOMIC DNA]</scope>
    <source>
        <strain evidence="1">Lor288</strain>
    </source>
</reference>